<accession>A0AAN7ATI7</accession>
<dbReference type="InterPro" id="IPR011989">
    <property type="entry name" value="ARM-like"/>
</dbReference>
<feature type="domain" description="Formin GTPase-binding" evidence="2">
    <location>
        <begin position="476"/>
        <end position="783"/>
    </location>
</feature>
<gene>
    <name evidence="3" type="ORF">QBC40DRAFT_229602</name>
</gene>
<feature type="compositionally biased region" description="Low complexity" evidence="1">
    <location>
        <begin position="625"/>
        <end position="636"/>
    </location>
</feature>
<keyword evidence="4" id="KW-1185">Reference proteome</keyword>
<reference evidence="3" key="2">
    <citation type="submission" date="2023-05" db="EMBL/GenBank/DDBJ databases">
        <authorList>
            <consortium name="Lawrence Berkeley National Laboratory"/>
            <person name="Steindorff A."/>
            <person name="Hensen N."/>
            <person name="Bonometti L."/>
            <person name="Westerberg I."/>
            <person name="Brannstrom I.O."/>
            <person name="Guillou S."/>
            <person name="Cros-Aarteil S."/>
            <person name="Calhoun S."/>
            <person name="Haridas S."/>
            <person name="Kuo A."/>
            <person name="Mondo S."/>
            <person name="Pangilinan J."/>
            <person name="Riley R."/>
            <person name="Labutti K."/>
            <person name="Andreopoulos B."/>
            <person name="Lipzen A."/>
            <person name="Chen C."/>
            <person name="Yanf M."/>
            <person name="Daum C."/>
            <person name="Ng V."/>
            <person name="Clum A."/>
            <person name="Ohm R."/>
            <person name="Martin F."/>
            <person name="Silar P."/>
            <person name="Natvig D."/>
            <person name="Lalanne C."/>
            <person name="Gautier V."/>
            <person name="Ament-Velasquez S.L."/>
            <person name="Kruys A."/>
            <person name="Hutchinson M.I."/>
            <person name="Powell A.J."/>
            <person name="Barry K."/>
            <person name="Miller A.N."/>
            <person name="Grigoriev I.V."/>
            <person name="Debuchy R."/>
            <person name="Gladieux P."/>
            <person name="Thoren M.H."/>
            <person name="Johannesson H."/>
        </authorList>
    </citation>
    <scope>NUCLEOTIDE SEQUENCE</scope>
    <source>
        <strain evidence="3">CBS 315.58</strain>
    </source>
</reference>
<feature type="compositionally biased region" description="Low complexity" evidence="1">
    <location>
        <begin position="313"/>
        <end position="323"/>
    </location>
</feature>
<evidence type="ECO:0000313" key="3">
    <source>
        <dbReference type="EMBL" id="KAK4198579.1"/>
    </source>
</evidence>
<feature type="compositionally biased region" description="Polar residues" evidence="1">
    <location>
        <begin position="422"/>
        <end position="432"/>
    </location>
</feature>
<dbReference type="Gene3D" id="1.25.10.10">
    <property type="entry name" value="Leucine-rich Repeat Variant"/>
    <property type="match status" value="1"/>
</dbReference>
<dbReference type="SUPFAM" id="SSF48371">
    <property type="entry name" value="ARM repeat"/>
    <property type="match status" value="1"/>
</dbReference>
<dbReference type="EMBL" id="MU863943">
    <property type="protein sequence ID" value="KAK4198579.1"/>
    <property type="molecule type" value="Genomic_DNA"/>
</dbReference>
<evidence type="ECO:0000256" key="1">
    <source>
        <dbReference type="SAM" id="MobiDB-lite"/>
    </source>
</evidence>
<dbReference type="SMART" id="SM01140">
    <property type="entry name" value="Drf_GBD"/>
    <property type="match status" value="1"/>
</dbReference>
<feature type="compositionally biased region" description="Basic and acidic residues" evidence="1">
    <location>
        <begin position="361"/>
        <end position="377"/>
    </location>
</feature>
<organism evidence="3 4">
    <name type="scientific">Triangularia verruculosa</name>
    <dbReference type="NCBI Taxonomy" id="2587418"/>
    <lineage>
        <taxon>Eukaryota</taxon>
        <taxon>Fungi</taxon>
        <taxon>Dikarya</taxon>
        <taxon>Ascomycota</taxon>
        <taxon>Pezizomycotina</taxon>
        <taxon>Sordariomycetes</taxon>
        <taxon>Sordariomycetidae</taxon>
        <taxon>Sordariales</taxon>
        <taxon>Podosporaceae</taxon>
        <taxon>Triangularia</taxon>
    </lineage>
</organism>
<dbReference type="GO" id="GO:0030036">
    <property type="term" value="P:actin cytoskeleton organization"/>
    <property type="evidence" value="ECO:0007669"/>
    <property type="project" value="InterPro"/>
</dbReference>
<feature type="compositionally biased region" description="Gly residues" evidence="1">
    <location>
        <begin position="455"/>
        <end position="464"/>
    </location>
</feature>
<dbReference type="InterPro" id="IPR010473">
    <property type="entry name" value="GTPase-bd"/>
</dbReference>
<feature type="compositionally biased region" description="Basic and acidic residues" evidence="1">
    <location>
        <begin position="198"/>
        <end position="208"/>
    </location>
</feature>
<feature type="compositionally biased region" description="Basic and acidic residues" evidence="1">
    <location>
        <begin position="531"/>
        <end position="549"/>
    </location>
</feature>
<feature type="region of interest" description="Disordered" evidence="1">
    <location>
        <begin position="531"/>
        <end position="637"/>
    </location>
</feature>
<dbReference type="InterPro" id="IPR016024">
    <property type="entry name" value="ARM-type_fold"/>
</dbReference>
<dbReference type="GO" id="GO:0031267">
    <property type="term" value="F:small GTPase binding"/>
    <property type="evidence" value="ECO:0007669"/>
    <property type="project" value="InterPro"/>
</dbReference>
<protein>
    <submittedName>
        <fullName evidence="3">Armadillo-type protein</fullName>
    </submittedName>
</protein>
<dbReference type="GO" id="GO:0003779">
    <property type="term" value="F:actin binding"/>
    <property type="evidence" value="ECO:0007669"/>
    <property type="project" value="InterPro"/>
</dbReference>
<name>A0AAN7ATI7_9PEZI</name>
<dbReference type="Proteomes" id="UP001303160">
    <property type="component" value="Unassembled WGS sequence"/>
</dbReference>
<feature type="compositionally biased region" description="Basic and acidic residues" evidence="1">
    <location>
        <begin position="246"/>
        <end position="257"/>
    </location>
</feature>
<proteinExistence type="predicted"/>
<sequence length="1068" mass="115291">MVPPPGETGDPAYDAPSPPHQRNKSSVFRSFIGGSSNNNNSGGGGHHHHKRNNSDGTTLPSAFALPPPPPPSGIATNPGFYASEQNLAINRNGVYHVGWEPPSPSIPHSATAMSPPPNPISSSRYPPITRHGYALEELQQNRQDTRSPERQQQQQPYLPPPPPRGRFDPQYTSNGPPSPTKLGPFPTISLRALGNNKDSSKPPKKEYSPVKPKKAKSATNLGGLLLRPKSYKNLKNQFLGDDNDGSNDKREKDKENRSPGNSLDADRQGQGQGGPNSHPPPIYAQFASGLSTSPPVELPIRNSSSGTHSVIPGGNSNNSNNSGRSGGGDGVSRPPITQRPGVLGVRPRPKSFTSYVTGSSLRDKSRDRSGDQEENNNKDSNSSSGSKISFKRLTWGRGDKSAKEASAAGVGGTTTTTTTTTENVSRPLISNQNVVGSGSSNRSKSTTRLPNNNGSSGGGAGGRNRSGRAGSNTADLPAIEPQDIDKHLEAMLDRRNIPENQRYKMRNLSDTVKMEFIRQDWAEMVVAKKNEEAEGRGSMDVSRGRPTERDLEEAAGEKPTTGKKKKHGRGLSLTLGRVGGGGSKEKDGEKSPSKKKGDSSLGRHFRGKSSSESLVNGGGGGESGGEQQQESTTISSSGGGFGAGFMAKVKGQQLPGDFVSYLRKVQKPELVEVGKLHKLRLLLRNETVSWIEDFIRQSGMEEIVSLLNRIMGLEWREEHEDALLHEVLLCLKALCTTSLALVYLHAIHSTLFPSLLHLIFDPEKKGPSEFTTRSIITSILFTYIQASPTPADKIARSQTVLSFLRDPDPLTESKTLDFVVGMQKPRPYRVWNKEVVNVTKEVFWIFLHNLNIVSLPPPANENTPVMVPGHEGFVERHFPQERPPVPAAPYVGGVEWDATNYLASHLDLLNAIVACTGPGREERNRLREELRVSGWERVMGGTMRMCKEKFYGGVHDGLRTWVRAAVEDGWDVRDVRFGPAPGESKSRSVSPKKKEQVEKVPRLEMPRFDFAPLPVLGTPGGDNGVGLGINTAVAQAAGGGGSGGQGGLTPRVGTPRGGVVKADDFWLS</sequence>
<comment type="caution">
    <text evidence="3">The sequence shown here is derived from an EMBL/GenBank/DDBJ whole genome shotgun (WGS) entry which is preliminary data.</text>
</comment>
<feature type="compositionally biased region" description="Gly residues" evidence="1">
    <location>
        <begin position="1038"/>
        <end position="1047"/>
    </location>
</feature>
<feature type="compositionally biased region" description="Low complexity" evidence="1">
    <location>
        <begin position="433"/>
        <end position="454"/>
    </location>
</feature>
<feature type="compositionally biased region" description="Basic and acidic residues" evidence="1">
    <location>
        <begin position="583"/>
        <end position="598"/>
    </location>
</feature>
<feature type="compositionally biased region" description="Polar residues" evidence="1">
    <location>
        <begin position="351"/>
        <end position="360"/>
    </location>
</feature>
<evidence type="ECO:0000313" key="4">
    <source>
        <dbReference type="Proteomes" id="UP001303160"/>
    </source>
</evidence>
<dbReference type="AlphaFoldDB" id="A0AAN7ATI7"/>
<feature type="region of interest" description="Disordered" evidence="1">
    <location>
        <begin position="1"/>
        <end position="79"/>
    </location>
</feature>
<feature type="region of interest" description="Disordered" evidence="1">
    <location>
        <begin position="1038"/>
        <end position="1068"/>
    </location>
</feature>
<evidence type="ECO:0000259" key="2">
    <source>
        <dbReference type="SMART" id="SM01140"/>
    </source>
</evidence>
<dbReference type="Pfam" id="PF06371">
    <property type="entry name" value="Drf_GBD"/>
    <property type="match status" value="1"/>
</dbReference>
<feature type="region of interest" description="Disordered" evidence="1">
    <location>
        <begin position="95"/>
        <end position="481"/>
    </location>
</feature>
<feature type="compositionally biased region" description="Low complexity" evidence="1">
    <location>
        <begin position="378"/>
        <end position="388"/>
    </location>
</feature>
<feature type="region of interest" description="Disordered" evidence="1">
    <location>
        <begin position="977"/>
        <end position="998"/>
    </location>
</feature>
<reference evidence="3" key="1">
    <citation type="journal article" date="2023" name="Mol. Phylogenet. Evol.">
        <title>Genome-scale phylogeny and comparative genomics of the fungal order Sordariales.</title>
        <authorList>
            <person name="Hensen N."/>
            <person name="Bonometti L."/>
            <person name="Westerberg I."/>
            <person name="Brannstrom I.O."/>
            <person name="Guillou S."/>
            <person name="Cros-Aarteil S."/>
            <person name="Calhoun S."/>
            <person name="Haridas S."/>
            <person name="Kuo A."/>
            <person name="Mondo S."/>
            <person name="Pangilinan J."/>
            <person name="Riley R."/>
            <person name="LaButti K."/>
            <person name="Andreopoulos B."/>
            <person name="Lipzen A."/>
            <person name="Chen C."/>
            <person name="Yan M."/>
            <person name="Daum C."/>
            <person name="Ng V."/>
            <person name="Clum A."/>
            <person name="Steindorff A."/>
            <person name="Ohm R.A."/>
            <person name="Martin F."/>
            <person name="Silar P."/>
            <person name="Natvig D.O."/>
            <person name="Lalanne C."/>
            <person name="Gautier V."/>
            <person name="Ament-Velasquez S.L."/>
            <person name="Kruys A."/>
            <person name="Hutchinson M.I."/>
            <person name="Powell A.J."/>
            <person name="Barry K."/>
            <person name="Miller A.N."/>
            <person name="Grigoriev I.V."/>
            <person name="Debuchy R."/>
            <person name="Gladieux P."/>
            <person name="Hiltunen Thoren M."/>
            <person name="Johannesson H."/>
        </authorList>
    </citation>
    <scope>NUCLEOTIDE SEQUENCE</scope>
    <source>
        <strain evidence="3">CBS 315.58</strain>
    </source>
</reference>